<gene>
    <name evidence="2" type="ORF">NUTIK01_26180</name>
</gene>
<reference evidence="2 3" key="1">
    <citation type="submission" date="2023-06" db="EMBL/GenBank/DDBJ databases">
        <title>Draft genome sequence of Novosphingobium sp. strain IK01.</title>
        <authorList>
            <person name="Hatamoto M."/>
            <person name="Ikarashi T."/>
            <person name="Yamaguchi T."/>
        </authorList>
    </citation>
    <scope>NUCLEOTIDE SEQUENCE [LARGE SCALE GENOMIC DNA]</scope>
    <source>
        <strain evidence="2 3">IK01</strain>
    </source>
</reference>
<evidence type="ECO:0000313" key="3">
    <source>
        <dbReference type="Proteomes" id="UP001187221"/>
    </source>
</evidence>
<accession>A0ABQ6PCL5</accession>
<protein>
    <submittedName>
        <fullName evidence="2">Uncharacterized protein</fullName>
    </submittedName>
</protein>
<feature type="signal peptide" evidence="1">
    <location>
        <begin position="1"/>
        <end position="19"/>
    </location>
</feature>
<proteinExistence type="predicted"/>
<dbReference type="PROSITE" id="PS51257">
    <property type="entry name" value="PROKAR_LIPOPROTEIN"/>
    <property type="match status" value="1"/>
</dbReference>
<dbReference type="Proteomes" id="UP001187221">
    <property type="component" value="Unassembled WGS sequence"/>
</dbReference>
<sequence>MTLRRLTPLAALTALAALAACSSKAPVPQDSGAPVNAVRVPLPENEALPPAPSGDTKPIWAGSPGGDSVRFGQPGGAPALSLACRQGVIVVTRHVVAEVGAQALFALQGSKRIVRLAVDATAVPGARGYLWQGSLPAGDPAAEVFDGPFVGTLPDAGKISVPGSPLVRALLAHCATHPATGAKPAGPGAVE</sequence>
<keyword evidence="1" id="KW-0732">Signal</keyword>
<evidence type="ECO:0000256" key="1">
    <source>
        <dbReference type="SAM" id="SignalP"/>
    </source>
</evidence>
<dbReference type="EMBL" id="BTFW01000001">
    <property type="protein sequence ID" value="GMM61841.1"/>
    <property type="molecule type" value="Genomic_DNA"/>
</dbReference>
<keyword evidence="3" id="KW-1185">Reference proteome</keyword>
<feature type="chain" id="PRO_5046456849" evidence="1">
    <location>
        <begin position="20"/>
        <end position="191"/>
    </location>
</feature>
<name>A0ABQ6PCL5_9SPHN</name>
<comment type="caution">
    <text evidence="2">The sequence shown here is derived from an EMBL/GenBank/DDBJ whole genome shotgun (WGS) entry which is preliminary data.</text>
</comment>
<evidence type="ECO:0000313" key="2">
    <source>
        <dbReference type="EMBL" id="GMM61841.1"/>
    </source>
</evidence>
<dbReference type="RefSeq" id="WP_317975488.1">
    <property type="nucleotide sequence ID" value="NZ_BTFW01000001.1"/>
</dbReference>
<organism evidence="2 3">
    <name type="scientific">Novosphingobium pituita</name>
    <dbReference type="NCBI Taxonomy" id="3056842"/>
    <lineage>
        <taxon>Bacteria</taxon>
        <taxon>Pseudomonadati</taxon>
        <taxon>Pseudomonadota</taxon>
        <taxon>Alphaproteobacteria</taxon>
        <taxon>Sphingomonadales</taxon>
        <taxon>Sphingomonadaceae</taxon>
        <taxon>Novosphingobium</taxon>
    </lineage>
</organism>